<dbReference type="InterPro" id="IPR021115">
    <property type="entry name" value="Pyridoxal-P_BS"/>
</dbReference>
<comment type="similarity">
    <text evidence="2 6">Belongs to the group II decarboxylase family.</text>
</comment>
<feature type="region of interest" description="Disordered" evidence="7">
    <location>
        <begin position="1"/>
        <end position="20"/>
    </location>
</feature>
<comment type="cofactor">
    <cofactor evidence="1 6">
        <name>pyridoxal 5'-phosphate</name>
        <dbReference type="ChEBI" id="CHEBI:597326"/>
    </cofactor>
</comment>
<evidence type="ECO:0000256" key="7">
    <source>
        <dbReference type="SAM" id="MobiDB-lite"/>
    </source>
</evidence>
<dbReference type="InterPro" id="IPR010977">
    <property type="entry name" value="Aromatic_deC"/>
</dbReference>
<keyword evidence="9" id="KW-1185">Reference proteome</keyword>
<keyword evidence="5 6" id="KW-0456">Lyase</keyword>
<dbReference type="RefSeq" id="WP_204059226.1">
    <property type="nucleotide sequence ID" value="NZ_BAAAGP010000042.1"/>
</dbReference>
<dbReference type="Gene3D" id="1.20.1340.10">
    <property type="entry name" value="dopa decarboxylase, N-terminal domain"/>
    <property type="match status" value="1"/>
</dbReference>
<organism evidence="8 9">
    <name type="scientific">Microbispora corallina</name>
    <dbReference type="NCBI Taxonomy" id="83302"/>
    <lineage>
        <taxon>Bacteria</taxon>
        <taxon>Bacillati</taxon>
        <taxon>Actinomycetota</taxon>
        <taxon>Actinomycetes</taxon>
        <taxon>Streptosporangiales</taxon>
        <taxon>Streptosporangiaceae</taxon>
        <taxon>Microbispora</taxon>
    </lineage>
</organism>
<dbReference type="PROSITE" id="PS00392">
    <property type="entry name" value="DDC_GAD_HDC_YDC"/>
    <property type="match status" value="1"/>
</dbReference>
<protein>
    <submittedName>
        <fullName evidence="8">Amino acid decarboxylase</fullName>
    </submittedName>
</protein>
<dbReference type="PANTHER" id="PTHR11999:SF70">
    <property type="entry name" value="MIP05841P"/>
    <property type="match status" value="1"/>
</dbReference>
<dbReference type="PANTHER" id="PTHR11999">
    <property type="entry name" value="GROUP II PYRIDOXAL-5-PHOSPHATE DECARBOXYLASE"/>
    <property type="match status" value="1"/>
</dbReference>
<evidence type="ECO:0000256" key="5">
    <source>
        <dbReference type="ARBA" id="ARBA00023239"/>
    </source>
</evidence>
<dbReference type="EMBL" id="BOOC01000027">
    <property type="protein sequence ID" value="GIH41920.1"/>
    <property type="molecule type" value="Genomic_DNA"/>
</dbReference>
<evidence type="ECO:0000313" key="9">
    <source>
        <dbReference type="Proteomes" id="UP000603904"/>
    </source>
</evidence>
<evidence type="ECO:0000256" key="1">
    <source>
        <dbReference type="ARBA" id="ARBA00001933"/>
    </source>
</evidence>
<keyword evidence="3" id="KW-0210">Decarboxylase</keyword>
<dbReference type="InterPro" id="IPR015421">
    <property type="entry name" value="PyrdxlP-dep_Trfase_major"/>
</dbReference>
<accession>A0ABQ4G4H1</accession>
<dbReference type="Proteomes" id="UP000603904">
    <property type="component" value="Unassembled WGS sequence"/>
</dbReference>
<reference evidence="8 9" key="1">
    <citation type="submission" date="2021-01" db="EMBL/GenBank/DDBJ databases">
        <title>Whole genome shotgun sequence of Microbispora corallina NBRC 16416.</title>
        <authorList>
            <person name="Komaki H."/>
            <person name="Tamura T."/>
        </authorList>
    </citation>
    <scope>NUCLEOTIDE SEQUENCE [LARGE SCALE GENOMIC DNA]</scope>
    <source>
        <strain evidence="8 9">NBRC 16416</strain>
    </source>
</reference>
<dbReference type="InterPro" id="IPR002129">
    <property type="entry name" value="PyrdxlP-dep_de-COase"/>
</dbReference>
<dbReference type="Pfam" id="PF00282">
    <property type="entry name" value="Pyridoxal_deC"/>
    <property type="match status" value="1"/>
</dbReference>
<evidence type="ECO:0000256" key="2">
    <source>
        <dbReference type="ARBA" id="ARBA00009533"/>
    </source>
</evidence>
<evidence type="ECO:0000256" key="4">
    <source>
        <dbReference type="ARBA" id="ARBA00022898"/>
    </source>
</evidence>
<dbReference type="PRINTS" id="PR00800">
    <property type="entry name" value="YHDCRBOXLASE"/>
</dbReference>
<gene>
    <name evidence="8" type="ORF">Mco01_49200</name>
</gene>
<dbReference type="InterPro" id="IPR015424">
    <property type="entry name" value="PyrdxlP-dep_Trfase"/>
</dbReference>
<dbReference type="InterPro" id="IPR015422">
    <property type="entry name" value="PyrdxlP-dep_Trfase_small"/>
</dbReference>
<proteinExistence type="inferred from homology"/>
<name>A0ABQ4G4H1_9ACTN</name>
<dbReference type="Gene3D" id="3.40.640.10">
    <property type="entry name" value="Type I PLP-dependent aspartate aminotransferase-like (Major domain)"/>
    <property type="match status" value="1"/>
</dbReference>
<evidence type="ECO:0000256" key="6">
    <source>
        <dbReference type="RuleBase" id="RU000382"/>
    </source>
</evidence>
<comment type="caution">
    <text evidence="8">The sequence shown here is derived from an EMBL/GenBank/DDBJ whole genome shotgun (WGS) entry which is preliminary data.</text>
</comment>
<sequence>MTSHDDPSAAGTAAQGDLGPAGRAAADLATDHLAGVGDGPVWRPVPDADREWLVGQELPAAGRPLDAILDDVRTRVLPYPMGNGHPRFFGWVNSAPSPAGVLVAAPAAALNPSCAGGEHAGVLLERTVVRWLAALTGYPHPPGGGLLTSGASMATVVALAAARQRAARLDGWDVREDGLYGRRPMTVYMSAEGHGCLRKAVELLGLGRRSLRVVPVDAGFRMDVAALREAVARDIQAGALPLCVAASAGTVNTGAVDPLGDVADVAAEHGMWFHVDGAYGALGVLAPRAASRYAGMERADSLALDPHKWLGVPVDCGCVLFRDPGPVRDAFSLVPAYLRDDDADGLGWLAEYGPEQTRPFRALRAWATISHLGREGIADLVGHCSRLARTLAAMVDAAGDFERLAPVTTSVTAFRYRPAPDRDDGLDVLNRALPGLVRRRGRAFLTGTRIGGVEALRACFLNRETTTDDLAVLLDEIRAAAGEAGRTAPAEPNG</sequence>
<evidence type="ECO:0000313" key="8">
    <source>
        <dbReference type="EMBL" id="GIH41920.1"/>
    </source>
</evidence>
<dbReference type="SUPFAM" id="SSF53383">
    <property type="entry name" value="PLP-dependent transferases"/>
    <property type="match status" value="1"/>
</dbReference>
<keyword evidence="4 6" id="KW-0663">Pyridoxal phosphate</keyword>
<dbReference type="Gene3D" id="3.90.1150.10">
    <property type="entry name" value="Aspartate Aminotransferase, domain 1"/>
    <property type="match status" value="1"/>
</dbReference>
<evidence type="ECO:0000256" key="3">
    <source>
        <dbReference type="ARBA" id="ARBA00022793"/>
    </source>
</evidence>